<name>A0A1J6HSF4_9HYPH</name>
<dbReference type="GO" id="GO:0008381">
    <property type="term" value="F:mechanosensitive monoatomic ion channel activity"/>
    <property type="evidence" value="ECO:0007669"/>
    <property type="project" value="UniProtKB-ARBA"/>
</dbReference>
<feature type="transmembrane region" description="Helical" evidence="8">
    <location>
        <begin position="370"/>
        <end position="391"/>
    </location>
</feature>
<keyword evidence="5 8" id="KW-1133">Transmembrane helix</keyword>
<feature type="transmembrane region" description="Helical" evidence="8">
    <location>
        <begin position="446"/>
        <end position="463"/>
    </location>
</feature>
<feature type="compositionally biased region" description="Acidic residues" evidence="7">
    <location>
        <begin position="858"/>
        <end position="867"/>
    </location>
</feature>
<evidence type="ECO:0000256" key="8">
    <source>
        <dbReference type="SAM" id="Phobius"/>
    </source>
</evidence>
<dbReference type="PANTHER" id="PTHR30347:SF1">
    <property type="entry name" value="MECHANOSENSITIVE CHANNEL MSCK"/>
    <property type="match status" value="1"/>
</dbReference>
<feature type="transmembrane region" description="Helical" evidence="8">
    <location>
        <begin position="522"/>
        <end position="546"/>
    </location>
</feature>
<feature type="region of interest" description="Disordered" evidence="7">
    <location>
        <begin position="36"/>
        <end position="82"/>
    </location>
</feature>
<feature type="transmembrane region" description="Helical" evidence="8">
    <location>
        <begin position="295"/>
        <end position="316"/>
    </location>
</feature>
<sequence length="867" mass="94617">MFNGRIELAYSSTFRVLAFSLLIGVLSPGGIAPAFAQDNKPSTPPAAQTAPAAAPQNDSAQQAPAATDQQQAPAPVSSVVQQQKPVINDLKQQTKRISDQLPKATSNDETLANLKLQLDSLSKKLLDAGVSFRPRLTEINTRLEQLGPAPSGDQPPEPAIVSEERARLTAEKAEINAIVGETEDTSLSVNQMSAKIGDMRRDLFARTLSQRVNLDTTLGTEVASAASNQMVSLWRIVQSWWRFVSTFKLKSFLAAAFFAFAAALVIQLGARRVLGTLYQRDPTIESPSYLSRLSVAFWSTVIPSAAVGVFLATTYFLMNYFNVLRTDIAALIQSLFLVLGLVFFIHRLASACISSDMPQWRLVPVAPRPGRVLGFLITATALTSGLDSFFGKVNQILSSPLSLTMAKSLLATVMVGVLILAIAFLKPVEREKDGAVRSWPRAFRTFLIILGLLPILTALFGYIGMARFISQQIVVTGAFLVTMYMGFLTGRAISEEQAFASSQIGKAMRERFHFDDATLDQLGLVAGILINLVVALIGIPLVLMQLGFQWAELKSTFYQLMTGFQIGNISISLMGLLTGVLLFVIGYLLTRWFQNWLDNSVMARGRVDSGVRNSIRTVIGYVGLCLAALVGVSAAGFNMSNLALIAGGLSLGIGFGLQNIVQNFVSGLILLAERPFKVGDWVEAGTVSGIVKKISVRATEVETFQKQSIIVPNSTLINGNVGNWTHRNKLGRIDINVQASYTEEPRRVHALLLEIVRGHPSILKNPEPFVSFQNMNDSLMIFDIYAYVADITATGGIKNELRFQIVERFHEEGLHLSSTRTDLVLSVPEIEKLSDLMQKEKEPSSSAKKKKAVAEKPEVDEDADDRA</sequence>
<dbReference type="Gene3D" id="1.10.287.1260">
    <property type="match status" value="1"/>
</dbReference>
<evidence type="ECO:0000259" key="9">
    <source>
        <dbReference type="Pfam" id="PF00924"/>
    </source>
</evidence>
<feature type="transmembrane region" description="Helical" evidence="8">
    <location>
        <begin position="328"/>
        <end position="349"/>
    </location>
</feature>
<dbReference type="EMBL" id="MOEC01000001">
    <property type="protein sequence ID" value="OIS95323.1"/>
    <property type="molecule type" value="Genomic_DNA"/>
</dbReference>
<evidence type="ECO:0000256" key="4">
    <source>
        <dbReference type="ARBA" id="ARBA00022692"/>
    </source>
</evidence>
<dbReference type="AlphaFoldDB" id="A0A1J6HSF4"/>
<evidence type="ECO:0000256" key="3">
    <source>
        <dbReference type="ARBA" id="ARBA00022475"/>
    </source>
</evidence>
<keyword evidence="4 8" id="KW-0812">Transmembrane</keyword>
<dbReference type="InterPro" id="IPR006686">
    <property type="entry name" value="MscS_channel_CS"/>
</dbReference>
<dbReference type="InterPro" id="IPR011014">
    <property type="entry name" value="MscS_channel_TM-2"/>
</dbReference>
<dbReference type="InterPro" id="IPR011066">
    <property type="entry name" value="MscS_channel_C_sf"/>
</dbReference>
<comment type="similarity">
    <text evidence="2">Belongs to the MscS (TC 1.A.23) family.</text>
</comment>
<feature type="transmembrane region" description="Helical" evidence="8">
    <location>
        <begin position="403"/>
        <end position="425"/>
    </location>
</feature>
<comment type="subcellular location">
    <subcellularLocation>
        <location evidence="1">Cell membrane</location>
        <topology evidence="1">Multi-pass membrane protein</topology>
    </subcellularLocation>
</comment>
<dbReference type="Gene3D" id="3.30.70.100">
    <property type="match status" value="1"/>
</dbReference>
<keyword evidence="12" id="KW-1185">Reference proteome</keyword>
<keyword evidence="3" id="KW-1003">Cell membrane</keyword>
<dbReference type="InterPro" id="IPR049278">
    <property type="entry name" value="MS_channel_C"/>
</dbReference>
<dbReference type="InterPro" id="IPR010920">
    <property type="entry name" value="LSM_dom_sf"/>
</dbReference>
<dbReference type="PROSITE" id="PS01246">
    <property type="entry name" value="UPF0003"/>
    <property type="match status" value="1"/>
</dbReference>
<evidence type="ECO:0000256" key="7">
    <source>
        <dbReference type="SAM" id="MobiDB-lite"/>
    </source>
</evidence>
<accession>A0A1J6HSF4</accession>
<dbReference type="SUPFAM" id="SSF82861">
    <property type="entry name" value="Mechanosensitive channel protein MscS (YggB), transmembrane region"/>
    <property type="match status" value="1"/>
</dbReference>
<dbReference type="SUPFAM" id="SSF82689">
    <property type="entry name" value="Mechanosensitive channel protein MscS (YggB), C-terminal domain"/>
    <property type="match status" value="1"/>
</dbReference>
<dbReference type="SUPFAM" id="SSF50182">
    <property type="entry name" value="Sm-like ribonucleoproteins"/>
    <property type="match status" value="1"/>
</dbReference>
<evidence type="ECO:0000256" key="2">
    <source>
        <dbReference type="ARBA" id="ARBA00008017"/>
    </source>
</evidence>
<feature type="domain" description="Mechanosensitive ion channel MscS C-terminal" evidence="10">
    <location>
        <begin position="733"/>
        <end position="815"/>
    </location>
</feature>
<gene>
    <name evidence="11" type="ORF">BLA27_00735</name>
</gene>
<evidence type="ECO:0000256" key="1">
    <source>
        <dbReference type="ARBA" id="ARBA00004651"/>
    </source>
</evidence>
<comment type="caution">
    <text evidence="11">The sequence shown here is derived from an EMBL/GenBank/DDBJ whole genome shotgun (WGS) entry which is preliminary data.</text>
</comment>
<feature type="transmembrane region" description="Helical" evidence="8">
    <location>
        <begin position="252"/>
        <end position="274"/>
    </location>
</feature>
<dbReference type="Gene3D" id="2.30.30.60">
    <property type="match status" value="1"/>
</dbReference>
<dbReference type="GO" id="GO:0005886">
    <property type="term" value="C:plasma membrane"/>
    <property type="evidence" value="ECO:0007669"/>
    <property type="project" value="UniProtKB-SubCell"/>
</dbReference>
<feature type="transmembrane region" description="Helical" evidence="8">
    <location>
        <begin position="566"/>
        <end position="589"/>
    </location>
</feature>
<proteinExistence type="inferred from homology"/>
<feature type="transmembrane region" description="Helical" evidence="8">
    <location>
        <begin position="469"/>
        <end position="487"/>
    </location>
</feature>
<evidence type="ECO:0000256" key="6">
    <source>
        <dbReference type="ARBA" id="ARBA00023136"/>
    </source>
</evidence>
<dbReference type="InterPro" id="IPR006685">
    <property type="entry name" value="MscS_channel_2nd"/>
</dbReference>
<evidence type="ECO:0000313" key="12">
    <source>
        <dbReference type="Proteomes" id="UP000182985"/>
    </source>
</evidence>
<feature type="domain" description="Mechanosensitive ion channel MscS" evidence="9">
    <location>
        <begin position="659"/>
        <end position="726"/>
    </location>
</feature>
<feature type="transmembrane region" description="Helical" evidence="8">
    <location>
        <begin position="618"/>
        <end position="637"/>
    </location>
</feature>
<evidence type="ECO:0000313" key="11">
    <source>
        <dbReference type="EMBL" id="OIS95323.1"/>
    </source>
</evidence>
<dbReference type="InterPro" id="IPR052702">
    <property type="entry name" value="MscS-like_channel"/>
</dbReference>
<dbReference type="Pfam" id="PF21082">
    <property type="entry name" value="MS_channel_3rd"/>
    <property type="match status" value="1"/>
</dbReference>
<feature type="region of interest" description="Disordered" evidence="7">
    <location>
        <begin position="835"/>
        <end position="867"/>
    </location>
</feature>
<feature type="compositionally biased region" description="Low complexity" evidence="7">
    <location>
        <begin position="45"/>
        <end position="82"/>
    </location>
</feature>
<dbReference type="Pfam" id="PF00924">
    <property type="entry name" value="MS_channel_2nd"/>
    <property type="match status" value="1"/>
</dbReference>
<dbReference type="PANTHER" id="PTHR30347">
    <property type="entry name" value="POTASSIUM CHANNEL RELATED"/>
    <property type="match status" value="1"/>
</dbReference>
<evidence type="ECO:0000259" key="10">
    <source>
        <dbReference type="Pfam" id="PF21082"/>
    </source>
</evidence>
<organism evidence="11 12">
    <name type="scientific">Brucella cytisi</name>
    <dbReference type="NCBI Taxonomy" id="407152"/>
    <lineage>
        <taxon>Bacteria</taxon>
        <taxon>Pseudomonadati</taxon>
        <taxon>Pseudomonadota</taxon>
        <taxon>Alphaproteobacteria</taxon>
        <taxon>Hyphomicrobiales</taxon>
        <taxon>Brucellaceae</taxon>
        <taxon>Brucella/Ochrobactrum group</taxon>
        <taxon>Brucella</taxon>
    </lineage>
</organism>
<reference evidence="11 12" key="1">
    <citation type="submission" date="2016-10" db="EMBL/GenBank/DDBJ databases">
        <title>The Draft Genome Sequence of the Potato Rhizosphere Bacteria Ochrobactrum sp. IPA7.2.</title>
        <authorList>
            <person name="Gogoleva N.E."/>
            <person name="Khlopko Y.A."/>
            <person name="Burygin G.L."/>
            <person name="Plotnikov A.O."/>
        </authorList>
    </citation>
    <scope>NUCLEOTIDE SEQUENCE [LARGE SCALE GENOMIC DNA]</scope>
    <source>
        <strain evidence="11 12">IPA7.2</strain>
    </source>
</reference>
<protein>
    <submittedName>
        <fullName evidence="11">Mechanosensitive ion channel protein</fullName>
    </submittedName>
</protein>
<dbReference type="InterPro" id="IPR023408">
    <property type="entry name" value="MscS_beta-dom_sf"/>
</dbReference>
<dbReference type="Proteomes" id="UP000182985">
    <property type="component" value="Unassembled WGS sequence"/>
</dbReference>
<evidence type="ECO:0000256" key="5">
    <source>
        <dbReference type="ARBA" id="ARBA00022989"/>
    </source>
</evidence>
<keyword evidence="6 8" id="KW-0472">Membrane</keyword>